<reference evidence="2 4" key="1">
    <citation type="submission" date="2021-05" db="EMBL/GenBank/DDBJ databases">
        <title>Genome Assembly of Synthetic Allotetraploid Brassica napus Reveals Homoeologous Exchanges between Subgenomes.</title>
        <authorList>
            <person name="Davis J.T."/>
        </authorList>
    </citation>
    <scope>NUCLEOTIDE SEQUENCE [LARGE SCALE GENOMIC DNA]</scope>
    <source>
        <strain evidence="4">cv. Da-Ae</strain>
        <tissue evidence="2">Seedling</tissue>
    </source>
</reference>
<name>A0ABQ7XFR0_BRANA</name>
<organism evidence="2 4">
    <name type="scientific">Brassica napus</name>
    <name type="common">Rape</name>
    <dbReference type="NCBI Taxonomy" id="3708"/>
    <lineage>
        <taxon>Eukaryota</taxon>
        <taxon>Viridiplantae</taxon>
        <taxon>Streptophyta</taxon>
        <taxon>Embryophyta</taxon>
        <taxon>Tracheophyta</taxon>
        <taxon>Spermatophyta</taxon>
        <taxon>Magnoliopsida</taxon>
        <taxon>eudicotyledons</taxon>
        <taxon>Gunneridae</taxon>
        <taxon>Pentapetalae</taxon>
        <taxon>rosids</taxon>
        <taxon>malvids</taxon>
        <taxon>Brassicales</taxon>
        <taxon>Brassicaceae</taxon>
        <taxon>Brassiceae</taxon>
        <taxon>Brassica</taxon>
    </lineage>
</organism>
<dbReference type="Proteomes" id="UP000824890">
    <property type="component" value="Unassembled WGS sequence"/>
</dbReference>
<comment type="caution">
    <text evidence="2">The sequence shown here is derived from an EMBL/GenBank/DDBJ whole genome shotgun (WGS) entry which is preliminary data.</text>
</comment>
<evidence type="ECO:0000313" key="3">
    <source>
        <dbReference type="EMBL" id="KAH0856611.1"/>
    </source>
</evidence>
<evidence type="ECO:0000313" key="4">
    <source>
        <dbReference type="Proteomes" id="UP000824890"/>
    </source>
</evidence>
<proteinExistence type="predicted"/>
<keyword evidence="4" id="KW-1185">Reference proteome</keyword>
<dbReference type="EMBL" id="JAGKQM010000019">
    <property type="protein sequence ID" value="KAH0856611.1"/>
    <property type="molecule type" value="Genomic_DNA"/>
</dbReference>
<accession>A0ABQ7XFR0</accession>
<gene>
    <name evidence="2" type="ORF">HID58_039907</name>
    <name evidence="3" type="ORF">HID58_084872</name>
    <name evidence="1" type="ORF">HID58_092953</name>
</gene>
<evidence type="ECO:0000313" key="2">
    <source>
        <dbReference type="EMBL" id="KAH0854783.1"/>
    </source>
</evidence>
<dbReference type="EMBL" id="JAGKQM010000706">
    <property type="protein sequence ID" value="KAH0853706.1"/>
    <property type="molecule type" value="Genomic_DNA"/>
</dbReference>
<sequence length="136" mass="15311">MLLYLQCPASAVNPGSSLSFLEKFCQDISAQDGYLLSFMNQKSPSSLQHLALTSQLHGWKLRKVYSFRNLSSIPCSLDVSDNGRLEKKTSIWAEQRGQLASPLLYYNYHLRRRPGVINTTREGGEHERGYGVGRSS</sequence>
<evidence type="ECO:0000313" key="1">
    <source>
        <dbReference type="EMBL" id="KAH0853706.1"/>
    </source>
</evidence>
<protein>
    <submittedName>
        <fullName evidence="2">Uncharacterized protein</fullName>
    </submittedName>
</protein>
<dbReference type="EMBL" id="JAGKQM010000248">
    <property type="protein sequence ID" value="KAH0854783.1"/>
    <property type="molecule type" value="Genomic_DNA"/>
</dbReference>